<dbReference type="GeneTree" id="ENSGT00390000016036"/>
<dbReference type="GO" id="GO:0007288">
    <property type="term" value="P:sperm axoneme assembly"/>
    <property type="evidence" value="ECO:0007669"/>
    <property type="project" value="TreeGrafter"/>
</dbReference>
<evidence type="ECO:0000313" key="11">
    <source>
        <dbReference type="Proteomes" id="UP000264800"/>
    </source>
</evidence>
<protein>
    <recommendedName>
        <fullName evidence="3">Cilia- and flagella-associated protein 206</fullName>
    </recommendedName>
</protein>
<evidence type="ECO:0000256" key="8">
    <source>
        <dbReference type="ARBA" id="ARBA00023273"/>
    </source>
</evidence>
<dbReference type="STRING" id="37003.ENSKMAP00000014202"/>
<accession>A0A3Q3FNE2</accession>
<dbReference type="PANTHER" id="PTHR21442:SF0">
    <property type="entry name" value="CILIA- AND FLAGELLA-ASSOCIATED PROTEIN 206"/>
    <property type="match status" value="1"/>
</dbReference>
<reference evidence="10" key="2">
    <citation type="submission" date="2025-09" db="UniProtKB">
        <authorList>
            <consortium name="Ensembl"/>
        </authorList>
    </citation>
    <scope>IDENTIFICATION</scope>
</reference>
<name>A0A3Q3FNE2_KRYMA</name>
<dbReference type="GO" id="GO:0031514">
    <property type="term" value="C:motile cilium"/>
    <property type="evidence" value="ECO:0007669"/>
    <property type="project" value="Ensembl"/>
</dbReference>
<dbReference type="GO" id="GO:0005930">
    <property type="term" value="C:axoneme"/>
    <property type="evidence" value="ECO:0007669"/>
    <property type="project" value="UniProtKB-SubCell"/>
</dbReference>
<dbReference type="Ensembl" id="ENSKMAT00000014413.1">
    <property type="protein sequence ID" value="ENSKMAP00000014202.1"/>
    <property type="gene ID" value="ENSKMAG00000010639.1"/>
</dbReference>
<comment type="subcellular location">
    <subcellularLocation>
        <location evidence="1">Cytoplasm</location>
        <location evidence="1">Cytoskeleton</location>
        <location evidence="1">Cilium axoneme</location>
    </subcellularLocation>
</comment>
<sequence length="502" mass="57016">MSRLQAESVINTIIGEIVKECAQRGQVVSETLGAFMVKAVLLDTRNGFDVNRSLTEQDVQNLQQLCVEKLTEKCSPALNTIQMQLYFDQNYTSRREFLKEIHQVLESRLSLVSREITDSRAKTMKDLDALYHQIVTYILLRSGLGSPTETKIVQEATADLQSIFLQKDLEAFLVLLKKDKEHMLKELTMLVTGIRLFNECGVELLKLRLPSSLKEALPVTGKCVIAELNGTQSLVWKYTAVLDKLTHPHIQSRQCDVPIVLLKQALYNIRQHEGFLKILQTDVCLCTKHVDILQMELFSQLKLLRETVQSKTAVPSASVFPLFRAISKLWSELQDEASLLNILSKITLSLKPFAISQTMFSEKYLDSLLEASEIKTDEQRMAESSDQQIDLIQLNTHEWLLPETISSFDELPLQYNGFCSYTFVTRDGLILPGNPCIGVLKHKEKLYAFSSKEAALKFASCPDKFVTEVVEKSKLFPELFQLLRLYQQLPCVSPDSKVSMLL</sequence>
<evidence type="ECO:0000256" key="1">
    <source>
        <dbReference type="ARBA" id="ARBA00004430"/>
    </source>
</evidence>
<proteinExistence type="inferred from homology"/>
<evidence type="ECO:0000256" key="4">
    <source>
        <dbReference type="ARBA" id="ARBA00022490"/>
    </source>
</evidence>
<dbReference type="Proteomes" id="UP000264800">
    <property type="component" value="Unplaced"/>
</dbReference>
<comment type="similarity">
    <text evidence="2">Belongs to the CFAP206 family.</text>
</comment>
<keyword evidence="11" id="KW-1185">Reference proteome</keyword>
<dbReference type="PANTHER" id="PTHR21442">
    <property type="entry name" value="CILIA- AND FLAGELLA-ASSOCIATED PROTEIN 206"/>
    <property type="match status" value="1"/>
</dbReference>
<dbReference type="GO" id="GO:0036064">
    <property type="term" value="C:ciliary basal body"/>
    <property type="evidence" value="ECO:0007669"/>
    <property type="project" value="TreeGrafter"/>
</dbReference>
<evidence type="ECO:0000256" key="9">
    <source>
        <dbReference type="ARBA" id="ARBA00045321"/>
    </source>
</evidence>
<organism evidence="10 11">
    <name type="scientific">Kryptolebias marmoratus</name>
    <name type="common">Mangrove killifish</name>
    <name type="synonym">Rivulus marmoratus</name>
    <dbReference type="NCBI Taxonomy" id="37003"/>
    <lineage>
        <taxon>Eukaryota</taxon>
        <taxon>Metazoa</taxon>
        <taxon>Chordata</taxon>
        <taxon>Craniata</taxon>
        <taxon>Vertebrata</taxon>
        <taxon>Euteleostomi</taxon>
        <taxon>Actinopterygii</taxon>
        <taxon>Neopterygii</taxon>
        <taxon>Teleostei</taxon>
        <taxon>Neoteleostei</taxon>
        <taxon>Acanthomorphata</taxon>
        <taxon>Ovalentaria</taxon>
        <taxon>Atherinomorphae</taxon>
        <taxon>Cyprinodontiformes</taxon>
        <taxon>Rivulidae</taxon>
        <taxon>Kryptolebias</taxon>
    </lineage>
</organism>
<comment type="function">
    <text evidence="9">Essential for sperm motility and is involved in the regulation of the beating frequency of motile cilia on the epithelial cells of the respiratory tract. Required for the establishment of radial spokes in sperm flagella.</text>
</comment>
<evidence type="ECO:0000256" key="5">
    <source>
        <dbReference type="ARBA" id="ARBA00022794"/>
    </source>
</evidence>
<dbReference type="GO" id="GO:1901317">
    <property type="term" value="P:regulation of flagellated sperm motility"/>
    <property type="evidence" value="ECO:0007669"/>
    <property type="project" value="TreeGrafter"/>
</dbReference>
<dbReference type="OMA" id="QLMELMC"/>
<keyword evidence="5" id="KW-0970">Cilium biogenesis/degradation</keyword>
<evidence type="ECO:0000256" key="7">
    <source>
        <dbReference type="ARBA" id="ARBA00023212"/>
    </source>
</evidence>
<keyword evidence="6" id="KW-0969">Cilium</keyword>
<dbReference type="GO" id="GO:0003356">
    <property type="term" value="P:regulation of cilium beat frequency"/>
    <property type="evidence" value="ECO:0007669"/>
    <property type="project" value="TreeGrafter"/>
</dbReference>
<reference evidence="10" key="1">
    <citation type="submission" date="2025-08" db="UniProtKB">
        <authorList>
            <consortium name="Ensembl"/>
        </authorList>
    </citation>
    <scope>IDENTIFICATION</scope>
</reference>
<dbReference type="InterPro" id="IPR021897">
    <property type="entry name" value="FAP206"/>
</dbReference>
<dbReference type="Pfam" id="PF12018">
    <property type="entry name" value="FAP206"/>
    <property type="match status" value="1"/>
</dbReference>
<keyword evidence="4" id="KW-0963">Cytoplasm</keyword>
<evidence type="ECO:0000256" key="2">
    <source>
        <dbReference type="ARBA" id="ARBA00010500"/>
    </source>
</evidence>
<keyword evidence="8" id="KW-0966">Cell projection</keyword>
<keyword evidence="7" id="KW-0206">Cytoskeleton</keyword>
<dbReference type="AlphaFoldDB" id="A0A3Q3FNE2"/>
<evidence type="ECO:0000313" key="10">
    <source>
        <dbReference type="Ensembl" id="ENSKMAP00000014202.1"/>
    </source>
</evidence>
<evidence type="ECO:0000256" key="6">
    <source>
        <dbReference type="ARBA" id="ARBA00023069"/>
    </source>
</evidence>
<evidence type="ECO:0000256" key="3">
    <source>
        <dbReference type="ARBA" id="ARBA00021602"/>
    </source>
</evidence>